<evidence type="ECO:0000313" key="4">
    <source>
        <dbReference type="Proteomes" id="UP000240009"/>
    </source>
</evidence>
<evidence type="ECO:0000256" key="2">
    <source>
        <dbReference type="SAM" id="SignalP"/>
    </source>
</evidence>
<evidence type="ECO:0008006" key="5">
    <source>
        <dbReference type="Google" id="ProtNLM"/>
    </source>
</evidence>
<feature type="region of interest" description="Disordered" evidence="1">
    <location>
        <begin position="298"/>
        <end position="317"/>
    </location>
</feature>
<evidence type="ECO:0000256" key="1">
    <source>
        <dbReference type="SAM" id="MobiDB-lite"/>
    </source>
</evidence>
<feature type="compositionally biased region" description="Low complexity" evidence="1">
    <location>
        <begin position="241"/>
        <end position="260"/>
    </location>
</feature>
<dbReference type="Proteomes" id="UP000240009">
    <property type="component" value="Unassembled WGS sequence"/>
</dbReference>
<dbReference type="OrthoDB" id="257265at2"/>
<proteinExistence type="predicted"/>
<feature type="compositionally biased region" description="Polar residues" evidence="1">
    <location>
        <begin position="342"/>
        <end position="358"/>
    </location>
</feature>
<feature type="signal peptide" evidence="2">
    <location>
        <begin position="1"/>
        <end position="28"/>
    </location>
</feature>
<comment type="caution">
    <text evidence="3">The sequence shown here is derived from an EMBL/GenBank/DDBJ whole genome shotgun (WGS) entry which is preliminary data.</text>
</comment>
<feature type="region of interest" description="Disordered" evidence="1">
    <location>
        <begin position="335"/>
        <end position="363"/>
    </location>
</feature>
<organism evidence="3 4">
    <name type="scientific">Blastopirellula marina</name>
    <dbReference type="NCBI Taxonomy" id="124"/>
    <lineage>
        <taxon>Bacteria</taxon>
        <taxon>Pseudomonadati</taxon>
        <taxon>Planctomycetota</taxon>
        <taxon>Planctomycetia</taxon>
        <taxon>Pirellulales</taxon>
        <taxon>Pirellulaceae</taxon>
        <taxon>Blastopirellula</taxon>
    </lineage>
</organism>
<feature type="region of interest" description="Disordered" evidence="1">
    <location>
        <begin position="239"/>
        <end position="261"/>
    </location>
</feature>
<sequence length="584" mass="62729">MVAKSRLLAATAGVLASMLALGPAVLSAQNQRPAGETSPDGGPVLTRQMEFGIPYQVDAPGSTPEVQLMVSNDRGANWVGYHRQSSQQNRFVFQAKADGEYWFAIRTFDASGRPTETNGYFRPELKVAIDTQTPQVSLKAQALESGEVIAQWTIHDPAIDPEQIQLSYQSSLQSPFQPVQVDASKAYQADGVIAGETRFFPIATDRVMQIRLDAYDKAGNVGFAQQSVSVPLVAQKPSWNGVPRPAPGQAGPAQGSLAGGNIPVDPFQQRRIEMPEPPKQAVPWPTDNVMPQPEAQVQNNPMQPAPGAMPSQSMAGMSAPPLPQNVDDRFKPASMKMEPPVASSSQPERPTVRANSTVGLPPGVTPQAINHKGFALNYGVDTVGPSGIGQIELWVTRDGGETWEPGGTDPDRQSPFDVEVQAEGIYGFRIVVEGGNGLTGRRPQPGDLADIWVSVDLTQPIATITNVVYGEGPHVGHLDISWNATDNDLADRPVSLYYASSADGPWKPIAEEIANSGKYIWKITPEVPADIFLKATARDRSGNVGEFVLKRAIANDGLVPRAQIRSLAPISGQNDQAAMPFTIR</sequence>
<protein>
    <recommendedName>
        <fullName evidence="5">Serine protease</fullName>
    </recommendedName>
</protein>
<dbReference type="SUPFAM" id="SSF110296">
    <property type="entry name" value="Oligoxyloglucan reducing end-specific cellobiohydrolase"/>
    <property type="match status" value="1"/>
</dbReference>
<name>A0A2S8GA32_9BACT</name>
<gene>
    <name evidence="3" type="ORF">C5Y96_00830</name>
</gene>
<keyword evidence="2" id="KW-0732">Signal</keyword>
<evidence type="ECO:0000313" key="3">
    <source>
        <dbReference type="EMBL" id="PQO41287.1"/>
    </source>
</evidence>
<dbReference type="RefSeq" id="WP_105349656.1">
    <property type="nucleotide sequence ID" value="NZ_PUIA01000003.1"/>
</dbReference>
<dbReference type="AlphaFoldDB" id="A0A2S8GA32"/>
<reference evidence="3 4" key="1">
    <citation type="submission" date="2018-02" db="EMBL/GenBank/DDBJ databases">
        <title>Comparative genomes isolates from brazilian mangrove.</title>
        <authorList>
            <person name="Araujo J.E."/>
            <person name="Taketani R.G."/>
            <person name="Silva M.C.P."/>
            <person name="Loureco M.V."/>
            <person name="Andreote F.D."/>
        </authorList>
    </citation>
    <scope>NUCLEOTIDE SEQUENCE [LARGE SCALE GENOMIC DNA]</scope>
    <source>
        <strain evidence="3 4">HEX-2 MGV</strain>
    </source>
</reference>
<feature type="chain" id="PRO_5015624242" description="Serine protease" evidence="2">
    <location>
        <begin position="29"/>
        <end position="584"/>
    </location>
</feature>
<dbReference type="EMBL" id="PUIA01000003">
    <property type="protein sequence ID" value="PQO41287.1"/>
    <property type="molecule type" value="Genomic_DNA"/>
</dbReference>
<accession>A0A2S8GA32</accession>